<evidence type="ECO:0000256" key="4">
    <source>
        <dbReference type="ARBA" id="ARBA00023136"/>
    </source>
</evidence>
<dbReference type="Pfam" id="PF04357">
    <property type="entry name" value="TamB"/>
    <property type="match status" value="1"/>
</dbReference>
<dbReference type="Proteomes" id="UP000739411">
    <property type="component" value="Unassembled WGS sequence"/>
</dbReference>
<feature type="region of interest" description="Disordered" evidence="5">
    <location>
        <begin position="1162"/>
        <end position="1187"/>
    </location>
</feature>
<comment type="caution">
    <text evidence="7">The sequence shown here is derived from an EMBL/GenBank/DDBJ whole genome shotgun (WGS) entry which is preliminary data.</text>
</comment>
<sequence>MRRLISLASLTLLAGLGAGGIWLSQSESGLHSLAQIASQTSGGRLVIEQTSGRLTGPLQIEHLRWESPGIKISLDGLHLDWQPGALLQGKLAISELSAAKLRLDIASSNEASPPPSDLRLPVTVDIEKVAIFQFDWWGIFSANNISGQLSSDGEQHRLNDFIAHSGNLTLNGAASLGGSAPLPLNFTAQLNGKLDERPLQLALNGDGPLDRISLRAKAEQGISGQGTATITPFALQTFANAHLEITDIDPAAWHPSAPKAKLVLLADLQPKGDSVAGDFSITNLQAGPLDRQQLPLVQLSGKLEGFGDQMIFEKLSAQLSGDGKLIGKGRWQNNQLSLDLQAANLDAASLVSRLRPTRLNGPLLASVSIDQQAIETTLSDQRFALKIDARHAAGTVNLPTLELSAGNSLLKASGELQLDQNMPFKFAGELSRFDPSRFLKAPAALINSRFKGQGKLEPRPQVDAHFEISDSRLAGEILAGQGDIRIDWPHVPRADILLKLGANQLKASGAYGQPGDVLELLINAPQLGPYGIDGGLNAQLRLAGTPQAPMLSGHAESPRLRTPGGTQLNGLNLKLEAGGTAKSPLHLDLTIDRVDSAEQAGLARSIHVQASGSNSQHTLLANGELGEKQKLALRLQGGLDGLHWRGEVQEARLSGGRQNLQLSSPAALALAPESWTFGPAKLSGSDQTNNWQASVEAGADAKKLRATLSARGPRLGELSGQVEAGMLGPWSINQQAPWLLSLKSGIEDLSWLAEFLGEKWTSGGSLRGELKVAGTPEHPISSGQFRGENLALRLPEQALHLTRGELDIDLTNNLLRVKKLTFDSVLQNPPRTLLRSERLDVTALTKTPGRLEISGEMLVDRNKGADRAFLDIKLDRLGAYQLPDQWIVVSGDGRLNWENNTLGIRGKLAADAGYWQLAKAGTPTLSDDVVFKSTSGEKPSGNLRPKLELDLSTDLGKNFFFNGAGLSSRLNGDIRLRASGRDLPKASGSIRSRDGRFEAYGQQLSIERGVLTFQGLLDNPALDVRAVRKGLAVEPGVQVSGTAQKPTVKLISDPELPDAEKLAWLVLGHGPEQMSASDAALLIPAAGSILGHESGNVVKQLKNTFGIDEFGVRQGQIGDTCGRSQGSRVAGGGIDTTPPRAIKFSASANAFRQCLALLRANAGQGGKRGQTDRQPHPSDFSDWPGGQ</sequence>
<evidence type="ECO:0000313" key="7">
    <source>
        <dbReference type="EMBL" id="MBK7415228.1"/>
    </source>
</evidence>
<organism evidence="7 8">
    <name type="scientific">Candidatus Dechloromonas phosphorivorans</name>
    <dbReference type="NCBI Taxonomy" id="2899244"/>
    <lineage>
        <taxon>Bacteria</taxon>
        <taxon>Pseudomonadati</taxon>
        <taxon>Pseudomonadota</taxon>
        <taxon>Betaproteobacteria</taxon>
        <taxon>Rhodocyclales</taxon>
        <taxon>Azonexaceae</taxon>
        <taxon>Dechloromonas</taxon>
    </lineage>
</organism>
<dbReference type="InterPro" id="IPR007452">
    <property type="entry name" value="TamB_C"/>
</dbReference>
<evidence type="ECO:0000313" key="8">
    <source>
        <dbReference type="Proteomes" id="UP000739411"/>
    </source>
</evidence>
<keyword evidence="3" id="KW-1133">Transmembrane helix</keyword>
<evidence type="ECO:0000259" key="6">
    <source>
        <dbReference type="Pfam" id="PF04357"/>
    </source>
</evidence>
<evidence type="ECO:0000256" key="1">
    <source>
        <dbReference type="ARBA" id="ARBA00004167"/>
    </source>
</evidence>
<evidence type="ECO:0000256" key="2">
    <source>
        <dbReference type="ARBA" id="ARBA00022692"/>
    </source>
</evidence>
<feature type="domain" description="Translocation and assembly module TamB C-terminal" evidence="6">
    <location>
        <begin position="843"/>
        <end position="1120"/>
    </location>
</feature>
<dbReference type="PANTHER" id="PTHR36985">
    <property type="entry name" value="TRANSLOCATION AND ASSEMBLY MODULE SUBUNIT TAMB"/>
    <property type="match status" value="1"/>
</dbReference>
<protein>
    <submittedName>
        <fullName evidence="7">Translocation/assembly module TamB domain-containing protein</fullName>
    </submittedName>
</protein>
<comment type="subcellular location">
    <subcellularLocation>
        <location evidence="1">Membrane</location>
        <topology evidence="1">Single-pass membrane protein</topology>
    </subcellularLocation>
</comment>
<dbReference type="GO" id="GO:0005886">
    <property type="term" value="C:plasma membrane"/>
    <property type="evidence" value="ECO:0007669"/>
    <property type="project" value="InterPro"/>
</dbReference>
<accession>A0A935K2I8</accession>
<gene>
    <name evidence="7" type="ORF">IPJ38_09115</name>
</gene>
<dbReference type="AlphaFoldDB" id="A0A935K2I8"/>
<dbReference type="PANTHER" id="PTHR36985:SF1">
    <property type="entry name" value="TRANSLOCATION AND ASSEMBLY MODULE SUBUNIT TAMB"/>
    <property type="match status" value="1"/>
</dbReference>
<evidence type="ECO:0000256" key="3">
    <source>
        <dbReference type="ARBA" id="ARBA00022989"/>
    </source>
</evidence>
<evidence type="ECO:0000256" key="5">
    <source>
        <dbReference type="SAM" id="MobiDB-lite"/>
    </source>
</evidence>
<dbReference type="GO" id="GO:0009306">
    <property type="term" value="P:protein secretion"/>
    <property type="evidence" value="ECO:0007669"/>
    <property type="project" value="InterPro"/>
</dbReference>
<dbReference type="GO" id="GO:0097347">
    <property type="term" value="C:TAM protein secretion complex"/>
    <property type="evidence" value="ECO:0007669"/>
    <property type="project" value="TreeGrafter"/>
</dbReference>
<keyword evidence="4" id="KW-0472">Membrane</keyword>
<name>A0A935K2I8_9RHOO</name>
<proteinExistence type="predicted"/>
<dbReference type="EMBL" id="JADJMS010000017">
    <property type="protein sequence ID" value="MBK7415228.1"/>
    <property type="molecule type" value="Genomic_DNA"/>
</dbReference>
<keyword evidence="2" id="KW-0812">Transmembrane</keyword>
<reference evidence="7 8" key="1">
    <citation type="submission" date="2020-10" db="EMBL/GenBank/DDBJ databases">
        <title>Connecting structure to function with the recovery of over 1000 high-quality activated sludge metagenome-assembled genomes encoding full-length rRNA genes using long-read sequencing.</title>
        <authorList>
            <person name="Singleton C.M."/>
            <person name="Petriglieri F."/>
            <person name="Kristensen J.M."/>
            <person name="Kirkegaard R.H."/>
            <person name="Michaelsen T.Y."/>
            <person name="Andersen M.H."/>
            <person name="Karst S.M."/>
            <person name="Dueholm M.S."/>
            <person name="Nielsen P.H."/>
            <person name="Albertsen M."/>
        </authorList>
    </citation>
    <scope>NUCLEOTIDE SEQUENCE [LARGE SCALE GENOMIC DNA]</scope>
    <source>
        <strain evidence="7">EsbW_18-Q3-R4-48_BATAC.463</strain>
    </source>
</reference>